<name>A0A1I9YUF9_9BURK</name>
<dbReference type="AlphaFoldDB" id="A0A1I9YUF9"/>
<evidence type="ECO:0000256" key="3">
    <source>
        <dbReference type="ARBA" id="ARBA00022576"/>
    </source>
</evidence>
<evidence type="ECO:0000256" key="2">
    <source>
        <dbReference type="ARBA" id="ARBA00008954"/>
    </source>
</evidence>
<gene>
    <name evidence="7" type="ORF">BJG93_33775</name>
</gene>
<dbReference type="Proteomes" id="UP000179860">
    <property type="component" value="Plasmid pl2WSM5005"/>
</dbReference>
<evidence type="ECO:0000256" key="4">
    <source>
        <dbReference type="ARBA" id="ARBA00022679"/>
    </source>
</evidence>
<dbReference type="InterPro" id="IPR049704">
    <property type="entry name" value="Aminotrans_3_PPA_site"/>
</dbReference>
<dbReference type="Gene3D" id="3.40.640.10">
    <property type="entry name" value="Type I PLP-dependent aspartate aminotransferase-like (Major domain)"/>
    <property type="match status" value="1"/>
</dbReference>
<proteinExistence type="inferred from homology"/>
<dbReference type="Gene3D" id="3.90.1150.10">
    <property type="entry name" value="Aspartate Aminotransferase, domain 1"/>
    <property type="match status" value="1"/>
</dbReference>
<comment type="cofactor">
    <cofactor evidence="1">
        <name>pyridoxal 5'-phosphate</name>
        <dbReference type="ChEBI" id="CHEBI:597326"/>
    </cofactor>
</comment>
<dbReference type="SUPFAM" id="SSF53383">
    <property type="entry name" value="PLP-dependent transferases"/>
    <property type="match status" value="1"/>
</dbReference>
<keyword evidence="5 6" id="KW-0663">Pyridoxal phosphate</keyword>
<dbReference type="KEGG" id="pspw:BJG93_33775"/>
<dbReference type="OrthoDB" id="3398487at2"/>
<dbReference type="PIRSF" id="PIRSF000521">
    <property type="entry name" value="Transaminase_4ab_Lys_Orn"/>
    <property type="match status" value="1"/>
</dbReference>
<reference evidence="7" key="1">
    <citation type="submission" date="2016-09" db="EMBL/GenBank/DDBJ databases">
        <title>The Complete Genome of Burkholderia sprentiae wsm5005.</title>
        <authorList>
            <person name="De Meyer S."/>
            <person name="Wang P."/>
            <person name="Terpolilli J."/>
        </authorList>
    </citation>
    <scope>NUCLEOTIDE SEQUENCE [LARGE SCALE GENOMIC DNA]</scope>
    <source>
        <strain evidence="7">WSM5005</strain>
        <plasmid evidence="7">pl2WSM5005</plasmid>
    </source>
</reference>
<dbReference type="GO" id="GO:0030170">
    <property type="term" value="F:pyridoxal phosphate binding"/>
    <property type="evidence" value="ECO:0007669"/>
    <property type="project" value="InterPro"/>
</dbReference>
<accession>A0A1I9YUF9</accession>
<reference evidence="7" key="2">
    <citation type="submission" date="2021-06" db="EMBL/GenBank/DDBJ databases">
        <authorList>
            <person name="Rogers T.H."/>
            <person name="Ramsay J.P."/>
            <person name="Wang P."/>
            <person name="Terpolilli J."/>
        </authorList>
    </citation>
    <scope>NUCLEOTIDE SEQUENCE [LARGE SCALE GENOMIC DNA]</scope>
    <source>
        <strain evidence="7">WSM5005</strain>
        <plasmid evidence="7">pl2WSM5005</plasmid>
    </source>
</reference>
<keyword evidence="4" id="KW-0808">Transferase</keyword>
<dbReference type="GO" id="GO:0008483">
    <property type="term" value="F:transaminase activity"/>
    <property type="evidence" value="ECO:0007669"/>
    <property type="project" value="UniProtKB-KW"/>
</dbReference>
<evidence type="ECO:0000256" key="1">
    <source>
        <dbReference type="ARBA" id="ARBA00001933"/>
    </source>
</evidence>
<dbReference type="Pfam" id="PF00202">
    <property type="entry name" value="Aminotran_3"/>
    <property type="match status" value="1"/>
</dbReference>
<keyword evidence="3 7" id="KW-0032">Aminotransferase</keyword>
<evidence type="ECO:0000313" key="8">
    <source>
        <dbReference type="Proteomes" id="UP000179860"/>
    </source>
</evidence>
<keyword evidence="8" id="KW-1185">Reference proteome</keyword>
<comment type="similarity">
    <text evidence="2 6">Belongs to the class-III pyridoxal-phosphate-dependent aminotransferase family.</text>
</comment>
<dbReference type="PROSITE" id="PS00600">
    <property type="entry name" value="AA_TRANSFER_CLASS_3"/>
    <property type="match status" value="1"/>
</dbReference>
<dbReference type="InterPro" id="IPR015424">
    <property type="entry name" value="PyrdxlP-dep_Trfase"/>
</dbReference>
<dbReference type="PANTHER" id="PTHR43094:SF1">
    <property type="entry name" value="AMINOTRANSFERASE CLASS-III"/>
    <property type="match status" value="1"/>
</dbReference>
<dbReference type="CDD" id="cd00610">
    <property type="entry name" value="OAT_like"/>
    <property type="match status" value="1"/>
</dbReference>
<dbReference type="InterPro" id="IPR005814">
    <property type="entry name" value="Aminotrans_3"/>
</dbReference>
<keyword evidence="7" id="KW-0614">Plasmid</keyword>
<evidence type="ECO:0000313" key="7">
    <source>
        <dbReference type="EMBL" id="APA90529.1"/>
    </source>
</evidence>
<dbReference type="InterPro" id="IPR015421">
    <property type="entry name" value="PyrdxlP-dep_Trfase_major"/>
</dbReference>
<evidence type="ECO:0000256" key="5">
    <source>
        <dbReference type="ARBA" id="ARBA00022898"/>
    </source>
</evidence>
<dbReference type="EMBL" id="CP017565">
    <property type="protein sequence ID" value="APA90529.1"/>
    <property type="molecule type" value="Genomic_DNA"/>
</dbReference>
<geneLocation type="plasmid" evidence="7 8">
    <name>pl2WSM5005</name>
</geneLocation>
<dbReference type="PANTHER" id="PTHR43094">
    <property type="entry name" value="AMINOTRANSFERASE"/>
    <property type="match status" value="1"/>
</dbReference>
<evidence type="ECO:0000256" key="6">
    <source>
        <dbReference type="RuleBase" id="RU003560"/>
    </source>
</evidence>
<dbReference type="InterPro" id="IPR015422">
    <property type="entry name" value="PyrdxlP-dep_Trfase_small"/>
</dbReference>
<dbReference type="FunFam" id="3.40.640.10:FF:000014">
    <property type="entry name" value="Adenosylmethionine-8-amino-7-oxononanoate aminotransferase, probable"/>
    <property type="match status" value="1"/>
</dbReference>
<dbReference type="RefSeq" id="WP_027193665.1">
    <property type="nucleotide sequence ID" value="NZ_CP017565.2"/>
</dbReference>
<protein>
    <submittedName>
        <fullName evidence="7">Aspartate aminotransferase family protein</fullName>
    </submittedName>
</protein>
<organism evidence="7 8">
    <name type="scientific">Paraburkholderia sprentiae WSM5005</name>
    <dbReference type="NCBI Taxonomy" id="754502"/>
    <lineage>
        <taxon>Bacteria</taxon>
        <taxon>Pseudomonadati</taxon>
        <taxon>Pseudomonadota</taxon>
        <taxon>Betaproteobacteria</taxon>
        <taxon>Burkholderiales</taxon>
        <taxon>Burkholderiaceae</taxon>
        <taxon>Paraburkholderia</taxon>
    </lineage>
</organism>
<sequence>MNYAQDLLATDHRHLIHPFLPKNKLERTIFTRGKGCKLWDVQGREYLDGTGGLWLAQIGHGREEIAEAAARQIKQLEYFTCFWDYSHERAIELAEVLAVLAPDELQMSFFTSGGSEGDDAAIKTARFYHTQKGQPSRTWILSRNSAYHGAAYGGGTATGFEAMREGTGPGLPHVAYLTSPNAYRSYYFDGQDPTDFCVAELEKTIASIGAENIAAMIAEPIMGVGGMVIPPADYWARMSAVLKKHGILLIFDEVVTAFGRTGTWFASERFGVTPDIVVTAKGISSGYIPLGAVLMTRDVADIVREGYGIPFGYTYSGHPVACAVALENLRIIKDEDLIARSNKMGAYFAEQFTALRDNPCVGEVRQIGMAIGIELVTDKKSRQPIPEAALTIPDVIREETGVIVRISNYNNICMSPPLTISREEADRAVEAVCGVLKRLKPDGTV</sequence>